<dbReference type="SUPFAM" id="SSF54909">
    <property type="entry name" value="Dimeric alpha+beta barrel"/>
    <property type="match status" value="1"/>
</dbReference>
<protein>
    <recommendedName>
        <fullName evidence="3">YCII-related domain-containing protein</fullName>
    </recommendedName>
</protein>
<reference evidence="1 2" key="1">
    <citation type="submission" date="2019-11" db="EMBL/GenBank/DDBJ databases">
        <title>Nocardia sp. nov. CT2-14 isolated from soil.</title>
        <authorList>
            <person name="Kanchanasin P."/>
            <person name="Tanasupawat S."/>
            <person name="Yuki M."/>
            <person name="Kudo T."/>
        </authorList>
    </citation>
    <scope>NUCLEOTIDE SEQUENCE [LARGE SCALE GENOMIC DNA]</scope>
    <source>
        <strain evidence="1 2">CT2-14</strain>
    </source>
</reference>
<evidence type="ECO:0008006" key="3">
    <source>
        <dbReference type="Google" id="ProtNLM"/>
    </source>
</evidence>
<organism evidence="1 2">
    <name type="scientific">Nocardia aurantiaca</name>
    <dbReference type="NCBI Taxonomy" id="2675850"/>
    <lineage>
        <taxon>Bacteria</taxon>
        <taxon>Bacillati</taxon>
        <taxon>Actinomycetota</taxon>
        <taxon>Actinomycetes</taxon>
        <taxon>Mycobacteriales</taxon>
        <taxon>Nocardiaceae</taxon>
        <taxon>Nocardia</taxon>
    </lineage>
</organism>
<evidence type="ECO:0000313" key="2">
    <source>
        <dbReference type="Proteomes" id="UP000432464"/>
    </source>
</evidence>
<accession>A0A6I3L296</accession>
<proteinExistence type="predicted"/>
<comment type="caution">
    <text evidence="1">The sequence shown here is derived from an EMBL/GenBank/DDBJ whole genome shotgun (WGS) entry which is preliminary data.</text>
</comment>
<keyword evidence="2" id="KW-1185">Reference proteome</keyword>
<dbReference type="InterPro" id="IPR011008">
    <property type="entry name" value="Dimeric_a/b-barrel"/>
</dbReference>
<dbReference type="AlphaFoldDB" id="A0A6I3L296"/>
<dbReference type="RefSeq" id="WP_154789850.1">
    <property type="nucleotide sequence ID" value="NZ_WMBB01000010.1"/>
</dbReference>
<name>A0A6I3L296_9NOCA</name>
<evidence type="ECO:0000313" key="1">
    <source>
        <dbReference type="EMBL" id="MTE15408.1"/>
    </source>
</evidence>
<dbReference type="EMBL" id="WMBB01000010">
    <property type="protein sequence ID" value="MTE15408.1"/>
    <property type="molecule type" value="Genomic_DNA"/>
</dbReference>
<dbReference type="Proteomes" id="UP000432464">
    <property type="component" value="Unassembled WGS sequence"/>
</dbReference>
<sequence>MTKFLVLYKSDQSTRQRMAQSTPDAQAAGMRAWKDWAARAGSAIVDLGSPLGPGSLNADGAIGGFSILQASSTEALVDVLKGHPHTECGGTIDIYEFLAMPGM</sequence>
<gene>
    <name evidence="1" type="ORF">GLP40_21875</name>
</gene>